<accession>A0A182D0M8</accession>
<protein>
    <submittedName>
        <fullName evidence="1">Uncharacterized protein</fullName>
    </submittedName>
</protein>
<organism evidence="1">
    <name type="scientific">Blastochloris viridis</name>
    <name type="common">Rhodopseudomonas viridis</name>
    <dbReference type="NCBI Taxonomy" id="1079"/>
    <lineage>
        <taxon>Bacteria</taxon>
        <taxon>Pseudomonadati</taxon>
        <taxon>Pseudomonadota</taxon>
        <taxon>Alphaproteobacteria</taxon>
        <taxon>Hyphomicrobiales</taxon>
        <taxon>Blastochloridaceae</taxon>
        <taxon>Blastochloris</taxon>
    </lineage>
</organism>
<name>A0A182D0M8_BLAVI</name>
<proteinExistence type="predicted"/>
<sequence>MHHRAFPGAHDFIFSHAILPHLATALVRNVSVLSSHRDDSPPAVSRCLVVA</sequence>
<gene>
    <name evidence="1" type="ORF">BV133_1130</name>
</gene>
<evidence type="ECO:0000313" key="1">
    <source>
        <dbReference type="EMBL" id="BAR98723.1"/>
    </source>
</evidence>
<reference evidence="1" key="1">
    <citation type="journal article" date="2015" name="Genome Announc.">
        <title>Complete Genome Sequence of the Bacteriochlorophyll b-Producing Photosynthetic Bacterium Blastochloris viridis.</title>
        <authorList>
            <person name="Tsukatani Y."/>
            <person name="Hirose Y."/>
            <person name="Harada J."/>
            <person name="Misawa N."/>
            <person name="Mori K."/>
            <person name="Inoue K."/>
            <person name="Tamiaki H."/>
        </authorList>
    </citation>
    <scope>NUCLEOTIDE SEQUENCE [LARGE SCALE GENOMIC DNA]</scope>
    <source>
        <strain evidence="1">DSM 133</strain>
    </source>
</reference>
<dbReference type="AlphaFoldDB" id="A0A182D0M8"/>
<dbReference type="EMBL" id="AP014854">
    <property type="protein sequence ID" value="BAR98723.1"/>
    <property type="molecule type" value="Genomic_DNA"/>
</dbReference>